<evidence type="ECO:0000313" key="1">
    <source>
        <dbReference type="EMBL" id="CEL54532.1"/>
    </source>
</evidence>
<reference evidence="1 2" key="1">
    <citation type="submission" date="2014-11" db="EMBL/GenBank/DDBJ databases">
        <authorList>
            <person name="Wibberg Daniel"/>
        </authorList>
    </citation>
    <scope>NUCLEOTIDE SEQUENCE [LARGE SCALE GENOMIC DNA]</scope>
    <source>
        <strain evidence="1">Rhizoctonia solani AG1-IB 7/3/14</strain>
    </source>
</reference>
<keyword evidence="2" id="KW-1185">Reference proteome</keyword>
<dbReference type="EMBL" id="LN679116">
    <property type="protein sequence ID" value="CEL54532.1"/>
    <property type="molecule type" value="Genomic_DNA"/>
</dbReference>
<proteinExistence type="predicted"/>
<name>A0A0B7FEA0_THACB</name>
<organism evidence="1 2">
    <name type="scientific">Thanatephorus cucumeris (strain AG1-IB / isolate 7/3/14)</name>
    <name type="common">Lettuce bottom rot fungus</name>
    <name type="synonym">Rhizoctonia solani</name>
    <dbReference type="NCBI Taxonomy" id="1108050"/>
    <lineage>
        <taxon>Eukaryota</taxon>
        <taxon>Fungi</taxon>
        <taxon>Dikarya</taxon>
        <taxon>Basidiomycota</taxon>
        <taxon>Agaricomycotina</taxon>
        <taxon>Agaricomycetes</taxon>
        <taxon>Cantharellales</taxon>
        <taxon>Ceratobasidiaceae</taxon>
        <taxon>Rhizoctonia</taxon>
        <taxon>Rhizoctonia solani AG-1</taxon>
    </lineage>
</organism>
<sequence length="80" mass="9456">MRIGIAVFEVETLLESHIITPQPQFEIEPPCCNYVVFICHYSIYTIYFIMKRHHVAALRMTRLNFAPLCGDLFTTKYLMR</sequence>
<protein>
    <submittedName>
        <fullName evidence="1">Uncharacterized protein</fullName>
    </submittedName>
</protein>
<dbReference type="Proteomes" id="UP000059188">
    <property type="component" value="Unassembled WGS sequence"/>
</dbReference>
<gene>
    <name evidence="1" type="ORF">RSOLAG1IB_07136</name>
</gene>
<evidence type="ECO:0000313" key="2">
    <source>
        <dbReference type="Proteomes" id="UP000059188"/>
    </source>
</evidence>
<dbReference type="AlphaFoldDB" id="A0A0B7FEA0"/>
<accession>A0A0B7FEA0</accession>